<keyword evidence="3 9" id="KW-0547">Nucleotide-binding</keyword>
<name>A0A538U2X0_UNCEI</name>
<dbReference type="Gene3D" id="3.90.1860.10">
    <property type="entry name" value="tRNA-splicing ligase RtcB"/>
    <property type="match status" value="1"/>
</dbReference>
<accession>A0A538U2X0</accession>
<dbReference type="GO" id="GO:0042245">
    <property type="term" value="P:RNA repair"/>
    <property type="evidence" value="ECO:0007669"/>
    <property type="project" value="UniProtKB-KW"/>
</dbReference>
<feature type="binding site" evidence="9">
    <location>
        <position position="357"/>
    </location>
    <ligand>
        <name>GMP</name>
        <dbReference type="ChEBI" id="CHEBI:58115"/>
    </ligand>
</feature>
<keyword evidence="6 10" id="KW-0464">Manganese</keyword>
<evidence type="ECO:0000256" key="3">
    <source>
        <dbReference type="ARBA" id="ARBA00022741"/>
    </source>
</evidence>
<comment type="catalytic activity">
    <reaction evidence="7">
        <text>a 3'-end 3'-phospho-ribonucleotide-RNA + a 5'-end dephospho-ribonucleoside-RNA + GTP = a ribonucleotidyl-ribonucleotide-RNA + GMP + diphosphate</text>
        <dbReference type="Rhea" id="RHEA:68076"/>
        <dbReference type="Rhea" id="RHEA-COMP:10463"/>
        <dbReference type="Rhea" id="RHEA-COMP:13936"/>
        <dbReference type="Rhea" id="RHEA-COMP:17355"/>
        <dbReference type="ChEBI" id="CHEBI:33019"/>
        <dbReference type="ChEBI" id="CHEBI:37565"/>
        <dbReference type="ChEBI" id="CHEBI:58115"/>
        <dbReference type="ChEBI" id="CHEBI:83062"/>
        <dbReference type="ChEBI" id="CHEBI:138284"/>
        <dbReference type="ChEBI" id="CHEBI:173118"/>
        <dbReference type="EC" id="6.5.1.8"/>
    </reaction>
</comment>
<evidence type="ECO:0000256" key="1">
    <source>
        <dbReference type="ARBA" id="ARBA00022598"/>
    </source>
</evidence>
<evidence type="ECO:0000313" key="13">
    <source>
        <dbReference type="Proteomes" id="UP000319771"/>
    </source>
</evidence>
<dbReference type="Pfam" id="PF01139">
    <property type="entry name" value="RtcB"/>
    <property type="match status" value="1"/>
</dbReference>
<dbReference type="GO" id="GO:0005525">
    <property type="term" value="F:GTP binding"/>
    <property type="evidence" value="ECO:0007669"/>
    <property type="project" value="UniProtKB-KW"/>
</dbReference>
<evidence type="ECO:0000256" key="9">
    <source>
        <dbReference type="PIRSR" id="PIRSR601233-2"/>
    </source>
</evidence>
<evidence type="ECO:0000256" key="2">
    <source>
        <dbReference type="ARBA" id="ARBA00022723"/>
    </source>
</evidence>
<keyword evidence="5 9" id="KW-0342">GTP-binding</keyword>
<sequence>MTTHLTPAAGVGAPVRWLLSPDLMPDARAIASLERLAKMPALVHHVAVLPDVHLKSGQATPTGTVFAARGAVLPTAVDAGIGCGIRMVSSRVPARALDAGALDGIFRELMRRVPVARHETEVLTPGEVEAILTEGPAWCVRARGLPPAELDAVEDTALASEDDDAGLAAAVPLKAKQKAMRTFGTLGGGNHFVELQEIVEVLDPERAAAWGLAEGQAFFMIHTGSRSIGSKTIKGMVREHGGDPESLIEIPTHSDSGRAAAAAIRGATRFGFANRAMIHQALRDAVRRVLGDRAPELPLLFDCAHVSIRPERWNGEALWVHRHGASRALPASAIAGHPVFSRTGQPAPVPGSMGHDSFVCAAAEGALEAFGSVNHGAGRTLDKPEAGARFTDGMIESEMRTKGIRLYRYGLGSIAEQAPAAFKSISRVVDAMAALSLARPVARLRPVAVLKG</sequence>
<comment type="subunit">
    <text evidence="11">Monomer.</text>
</comment>
<dbReference type="PANTHER" id="PTHR11118">
    <property type="entry name" value="RNA-SPLICING LIGASE RTCB HOMOLOG"/>
    <property type="match status" value="1"/>
</dbReference>
<keyword evidence="1 11" id="KW-0436">Ligase</keyword>
<organism evidence="12 13">
    <name type="scientific">Eiseniibacteriota bacterium</name>
    <dbReference type="NCBI Taxonomy" id="2212470"/>
    <lineage>
        <taxon>Bacteria</taxon>
        <taxon>Candidatus Eiseniibacteriota</taxon>
    </lineage>
</organism>
<comment type="cofactor">
    <cofactor evidence="10 11">
        <name>Mn(2+)</name>
        <dbReference type="ChEBI" id="CHEBI:29035"/>
    </cofactor>
    <text evidence="10 11">Binds 2 manganese ions per subunit.</text>
</comment>
<feature type="binding site" evidence="9">
    <location>
        <begin position="190"/>
        <end position="194"/>
    </location>
    <ligand>
        <name>GMP</name>
        <dbReference type="ChEBI" id="CHEBI:58115"/>
    </ligand>
</feature>
<dbReference type="EMBL" id="VBPB01000240">
    <property type="protein sequence ID" value="TMQ70244.1"/>
    <property type="molecule type" value="Genomic_DNA"/>
</dbReference>
<feature type="active site" description="GMP-histidine intermediate" evidence="8">
    <location>
        <position position="375"/>
    </location>
</feature>
<dbReference type="SUPFAM" id="SSF103365">
    <property type="entry name" value="Hypothetical protein PH1602"/>
    <property type="match status" value="1"/>
</dbReference>
<feature type="binding site" evidence="9">
    <location>
        <position position="451"/>
    </location>
    <ligand>
        <name>GMP</name>
        <dbReference type="ChEBI" id="CHEBI:58115"/>
    </ligand>
</feature>
<dbReference type="InterPro" id="IPR001233">
    <property type="entry name" value="RtcB"/>
</dbReference>
<feature type="binding site" evidence="10">
    <location>
        <position position="191"/>
    </location>
    <ligand>
        <name>Mn(2+)</name>
        <dbReference type="ChEBI" id="CHEBI:29035"/>
        <label>1</label>
    </ligand>
</feature>
<dbReference type="EC" id="6.5.1.-" evidence="11"/>
<evidence type="ECO:0000256" key="5">
    <source>
        <dbReference type="ARBA" id="ARBA00023134"/>
    </source>
</evidence>
<dbReference type="GO" id="GO:0003972">
    <property type="term" value="F:RNA ligase (ATP) activity"/>
    <property type="evidence" value="ECO:0007669"/>
    <property type="project" value="TreeGrafter"/>
</dbReference>
<evidence type="ECO:0000256" key="7">
    <source>
        <dbReference type="ARBA" id="ARBA00047746"/>
    </source>
</evidence>
<reference evidence="12 13" key="1">
    <citation type="journal article" date="2019" name="Nat. Microbiol.">
        <title>Mediterranean grassland soil C-N compound turnover is dependent on rainfall and depth, and is mediated by genomically divergent microorganisms.</title>
        <authorList>
            <person name="Diamond S."/>
            <person name="Andeer P.F."/>
            <person name="Li Z."/>
            <person name="Crits-Christoph A."/>
            <person name="Burstein D."/>
            <person name="Anantharaman K."/>
            <person name="Lane K.R."/>
            <person name="Thomas B.C."/>
            <person name="Pan C."/>
            <person name="Northen T.R."/>
            <person name="Banfield J.F."/>
        </authorList>
    </citation>
    <scope>NUCLEOTIDE SEQUENCE [LARGE SCALE GENOMIC DNA]</scope>
    <source>
        <strain evidence="12">WS_11</strain>
    </source>
</reference>
<evidence type="ECO:0000313" key="12">
    <source>
        <dbReference type="EMBL" id="TMQ70244.1"/>
    </source>
</evidence>
<dbReference type="GO" id="GO:0046872">
    <property type="term" value="F:metal ion binding"/>
    <property type="evidence" value="ECO:0007669"/>
    <property type="project" value="UniProtKB-UniRule"/>
</dbReference>
<evidence type="ECO:0000256" key="11">
    <source>
        <dbReference type="RuleBase" id="RU371113"/>
    </source>
</evidence>
<dbReference type="InterPro" id="IPR036025">
    <property type="entry name" value="RtcB-like_sf"/>
</dbReference>
<dbReference type="PANTHER" id="PTHR11118:SF1">
    <property type="entry name" value="RNA-SPLICING LIGASE RTCB HOMOLOG"/>
    <property type="match status" value="1"/>
</dbReference>
<dbReference type="GO" id="GO:0170057">
    <property type="term" value="F:RNA ligase (GTP) activity"/>
    <property type="evidence" value="ECO:0007669"/>
    <property type="project" value="UniProtKB-EC"/>
</dbReference>
<feature type="binding site" evidence="10">
    <location>
        <position position="305"/>
    </location>
    <ligand>
        <name>Mn(2+)</name>
        <dbReference type="ChEBI" id="CHEBI:29035"/>
        <label>2</label>
    </ligand>
</feature>
<feature type="binding site" evidence="10">
    <location>
        <position position="222"/>
    </location>
    <ligand>
        <name>Mn(2+)</name>
        <dbReference type="ChEBI" id="CHEBI:29035"/>
        <label>2</label>
    </ligand>
</feature>
<evidence type="ECO:0000256" key="6">
    <source>
        <dbReference type="ARBA" id="ARBA00023211"/>
    </source>
</evidence>
<dbReference type="Proteomes" id="UP000319771">
    <property type="component" value="Unassembled WGS sequence"/>
</dbReference>
<gene>
    <name evidence="11" type="primary">rtcB</name>
    <name evidence="12" type="ORF">E6K81_13085</name>
</gene>
<dbReference type="GO" id="GO:0006396">
    <property type="term" value="P:RNA processing"/>
    <property type="evidence" value="ECO:0007669"/>
    <property type="project" value="InterPro"/>
</dbReference>
<comment type="similarity">
    <text evidence="11">Belongs to the RtcB family.</text>
</comment>
<protein>
    <recommendedName>
        <fullName evidence="11">tRNA-splicing ligase RtcB</fullName>
        <ecNumber evidence="11">6.5.1.-</ecNumber>
    </recommendedName>
</protein>
<keyword evidence="2 10" id="KW-0479">Metal-binding</keyword>
<dbReference type="AlphaFoldDB" id="A0A538U2X0"/>
<comment type="caution">
    <text evidence="12">The sequence shown here is derived from an EMBL/GenBank/DDBJ whole genome shotgun (WGS) entry which is preliminary data.</text>
</comment>
<evidence type="ECO:0000256" key="4">
    <source>
        <dbReference type="ARBA" id="ARBA00022800"/>
    </source>
</evidence>
<keyword evidence="4" id="KW-0692">RNA repair</keyword>
<proteinExistence type="inferred from homology"/>
<feature type="binding site" evidence="9">
    <location>
        <begin position="375"/>
        <end position="378"/>
    </location>
    <ligand>
        <name>GMP</name>
        <dbReference type="ChEBI" id="CHEBI:58115"/>
    </ligand>
</feature>
<evidence type="ECO:0000256" key="8">
    <source>
        <dbReference type="PIRSR" id="PIRSR601233-1"/>
    </source>
</evidence>
<evidence type="ECO:0000256" key="10">
    <source>
        <dbReference type="PIRSR" id="PIRSR601233-3"/>
    </source>
</evidence>
<feature type="binding site" evidence="9">
    <location>
        <begin position="350"/>
        <end position="353"/>
    </location>
    <ligand>
        <name>GMP</name>
        <dbReference type="ChEBI" id="CHEBI:58115"/>
    </ligand>
</feature>